<gene>
    <name evidence="1" type="ORF">AWB90_11075</name>
</gene>
<comment type="caution">
    <text evidence="1">The sequence shown here is derived from an EMBL/GenBank/DDBJ whole genome shotgun (WGS) entry which is preliminary data.</text>
</comment>
<protein>
    <submittedName>
        <fullName evidence="1">Uncharacterized protein</fullName>
    </submittedName>
</protein>
<accession>A0A1X2ADJ2</accession>
<name>A0A1X2ADJ2_9MYCO</name>
<evidence type="ECO:0000313" key="2">
    <source>
        <dbReference type="Proteomes" id="UP000193285"/>
    </source>
</evidence>
<dbReference type="AlphaFoldDB" id="A0A1X2ADJ2"/>
<organism evidence="1 2">
    <name type="scientific">Mycobacterium paraense</name>
    <dbReference type="NCBI Taxonomy" id="767916"/>
    <lineage>
        <taxon>Bacteria</taxon>
        <taxon>Bacillati</taxon>
        <taxon>Actinomycetota</taxon>
        <taxon>Actinomycetes</taxon>
        <taxon>Mycobacteriales</taxon>
        <taxon>Mycobacteriaceae</taxon>
        <taxon>Mycobacterium</taxon>
        <taxon>Mycobacterium simiae complex</taxon>
    </lineage>
</organism>
<dbReference type="Proteomes" id="UP000193285">
    <property type="component" value="Unassembled WGS sequence"/>
</dbReference>
<proteinExistence type="predicted"/>
<dbReference type="RefSeq" id="WP_142280192.1">
    <property type="nucleotide sequence ID" value="NZ_LQPN01000039.1"/>
</dbReference>
<reference evidence="1 2" key="1">
    <citation type="journal article" date="2015" name="Emerg. Microbes Infect.">
        <title>Characterization of 17 strains belonging to the Mycobacterium simiae complex and description of Mycobacterium paraense sp. nov.</title>
        <authorList>
            <person name="Fusco da Costa A.R."/>
            <person name="Fedrizzi T."/>
            <person name="Lopes M.L."/>
            <person name="Pecorari M."/>
            <person name="Oliveira da Costa W.L."/>
            <person name="Giacobazzi E."/>
            <person name="da Costa Bahia J.R."/>
            <person name="De Sanctis V."/>
            <person name="Batista Lima K.V."/>
            <person name="Bertorelli R."/>
            <person name="Grottola A."/>
            <person name="Fabio A."/>
            <person name="Mariottini A."/>
            <person name="Ferretti P."/>
            <person name="Di Leva F."/>
            <person name="Fregni Serpini G."/>
            <person name="Tagliazucchi S."/>
            <person name="Rumpianesi F."/>
            <person name="Jousson O."/>
            <person name="Segata N."/>
            <person name="Tortoli E."/>
        </authorList>
    </citation>
    <scope>NUCLEOTIDE SEQUENCE [LARGE SCALE GENOMIC DNA]</scope>
    <source>
        <strain evidence="1 2">IEC33</strain>
    </source>
</reference>
<dbReference type="EMBL" id="LQPN01000039">
    <property type="protein sequence ID" value="ORW48764.1"/>
    <property type="molecule type" value="Genomic_DNA"/>
</dbReference>
<sequence>MLNIAALSVAGTAALDDNGAIYATGIPTTWYRVDQIPLQAIIPIVLVVHARSGGDYDAELHVVCKDPTGAPCGRLHASWHWPDDGDRPSKYRCFTENLSFPVEAEGEYTIGAYYDPQGKIEMATPVPVSIALAEAAPAAESADTADVEA</sequence>
<dbReference type="OrthoDB" id="4719599at2"/>
<evidence type="ECO:0000313" key="1">
    <source>
        <dbReference type="EMBL" id="ORW48764.1"/>
    </source>
</evidence>